<dbReference type="Pfam" id="PF07454">
    <property type="entry name" value="SpoIIP"/>
    <property type="match status" value="1"/>
</dbReference>
<evidence type="ECO:0000313" key="2">
    <source>
        <dbReference type="Proteomes" id="UP001209318"/>
    </source>
</evidence>
<dbReference type="Proteomes" id="UP001209318">
    <property type="component" value="Unassembled WGS sequence"/>
</dbReference>
<keyword evidence="2" id="KW-1185">Reference proteome</keyword>
<dbReference type="EMBL" id="JAOUSF010000005">
    <property type="protein sequence ID" value="MCU9614696.1"/>
    <property type="molecule type" value="Genomic_DNA"/>
</dbReference>
<accession>A0AAE3LP71</accession>
<reference evidence="1" key="1">
    <citation type="submission" date="2022-10" db="EMBL/GenBank/DDBJ databases">
        <title>Description of Fervidibacillus gen. nov. in the family Fervidibacillaceae fam. nov. with two species, Fervidibacillus albus sp. nov., and Fervidibacillus halotolerans sp. nov., isolated from tidal flat sediments.</title>
        <authorList>
            <person name="Kwon K.K."/>
            <person name="Yang S.-H."/>
        </authorList>
    </citation>
    <scope>NUCLEOTIDE SEQUENCE</scope>
    <source>
        <strain evidence="1">JCM 19140</strain>
    </source>
</reference>
<gene>
    <name evidence="1" type="ORF">OEV98_14225</name>
</gene>
<proteinExistence type="predicted"/>
<comment type="caution">
    <text evidence="1">The sequence shown here is derived from an EMBL/GenBank/DDBJ whole genome shotgun (WGS) entry which is preliminary data.</text>
</comment>
<dbReference type="NCBIfam" id="TIGR02867">
    <property type="entry name" value="spore_II_P"/>
    <property type="match status" value="1"/>
</dbReference>
<dbReference type="RefSeq" id="WP_263074021.1">
    <property type="nucleotide sequence ID" value="NZ_JAOUSF010000005.1"/>
</dbReference>
<evidence type="ECO:0000313" key="1">
    <source>
        <dbReference type="EMBL" id="MCU9614696.1"/>
    </source>
</evidence>
<dbReference type="InterPro" id="IPR010897">
    <property type="entry name" value="Spore_II_P"/>
</dbReference>
<name>A0AAE3LP71_9BACI</name>
<dbReference type="AlphaFoldDB" id="A0AAE3LP71"/>
<sequence length="373" mass="41931">MKMIAKMILFIFSVISIVSTLLTNESSLILSRLIPIDGQGAVQSETLLKMMSSENHYFSQNVETEDTSILSNMLEIATNINIKDVRSLIFDEVPGLFAMTSDIIVAGEGTDFTNLPIESSPPLEELLKDREVVEGSLDNLDDGDKEEQPPSIEKPKKNTVFIYHSHSRESFIPHIKDTSGASTAQHKDINITLVGKRLGEKLMEKGIGTVVDTTDIPTVLSEHGWEYWQSYDASREVVQEALAQNDDFVYLFDIHRDSAQWKTTTTTMNGKNYAKLYFVLGESNPNYKKNEEFAKELNAMIKEKYPKLTRGIFRKDNSGGNNGVYNQDLSPDSILIEIGGPENTLEEMYNTVDLLADIIAEHYWEDDVIEVNG</sequence>
<organism evidence="1 2">
    <name type="scientific">Perspicuibacillus lycopersici</name>
    <dbReference type="NCBI Taxonomy" id="1325689"/>
    <lineage>
        <taxon>Bacteria</taxon>
        <taxon>Bacillati</taxon>
        <taxon>Bacillota</taxon>
        <taxon>Bacilli</taxon>
        <taxon>Bacillales</taxon>
        <taxon>Bacillaceae</taxon>
        <taxon>Perspicuibacillus</taxon>
    </lineage>
</organism>
<protein>
    <submittedName>
        <fullName evidence="1">Stage II sporulation protein P</fullName>
    </submittedName>
</protein>